<sequence>MDEKPVQFQMTNFKLLDLYLHSLMNKEIADYWYDESIVTMEELSIIILC</sequence>
<accession>A0A9W4X6E9</accession>
<dbReference type="EMBL" id="CAMXCS010000002">
    <property type="protein sequence ID" value="CAI3945799.1"/>
    <property type="molecule type" value="Genomic_DNA"/>
</dbReference>
<evidence type="ECO:0000313" key="2">
    <source>
        <dbReference type="EMBL" id="CAI3945799.1"/>
    </source>
</evidence>
<evidence type="ECO:0000313" key="4">
    <source>
        <dbReference type="Proteomes" id="UP001154259"/>
    </source>
</evidence>
<dbReference type="Proteomes" id="UP001154255">
    <property type="component" value="Unassembled WGS sequence"/>
</dbReference>
<gene>
    <name evidence="2" type="ORF">R53529_LOCUS1397</name>
    <name evidence="1" type="ORF">R53530_LOCUS1037</name>
</gene>
<evidence type="ECO:0000313" key="3">
    <source>
        <dbReference type="Proteomes" id="UP001154255"/>
    </source>
</evidence>
<dbReference type="AlphaFoldDB" id="A0A9W4X6E9"/>
<reference evidence="1" key="1">
    <citation type="submission" date="2022-10" db="EMBL/GenBank/DDBJ databases">
        <authorList>
            <person name="Botero Cardona J."/>
        </authorList>
    </citation>
    <scope>NUCLEOTIDE SEQUENCE</scope>
    <source>
        <strain evidence="1">LMG 31819</strain>
        <strain evidence="2">R-53529</strain>
    </source>
</reference>
<dbReference type="EMBL" id="CAMXCM010000002">
    <property type="protein sequence ID" value="CAI3937635.1"/>
    <property type="molecule type" value="Genomic_DNA"/>
</dbReference>
<organism evidence="1 3">
    <name type="scientific">Commensalibacter communis</name>
    <dbReference type="NCBI Taxonomy" id="2972786"/>
    <lineage>
        <taxon>Bacteria</taxon>
        <taxon>Pseudomonadati</taxon>
        <taxon>Pseudomonadota</taxon>
        <taxon>Alphaproteobacteria</taxon>
        <taxon>Acetobacterales</taxon>
        <taxon>Acetobacteraceae</taxon>
    </lineage>
</organism>
<dbReference type="Proteomes" id="UP001154259">
    <property type="component" value="Unassembled WGS sequence"/>
</dbReference>
<proteinExistence type="predicted"/>
<comment type="caution">
    <text evidence="1">The sequence shown here is derived from an EMBL/GenBank/DDBJ whole genome shotgun (WGS) entry which is preliminary data.</text>
</comment>
<keyword evidence="4" id="KW-1185">Reference proteome</keyword>
<evidence type="ECO:0000313" key="1">
    <source>
        <dbReference type="EMBL" id="CAI3937635.1"/>
    </source>
</evidence>
<dbReference type="RefSeq" id="WP_271789826.1">
    <property type="nucleotide sequence ID" value="NZ_CAMXCK010000002.1"/>
</dbReference>
<name>A0A9W4X6E9_9PROT</name>
<dbReference type="GeneID" id="83712254"/>
<protein>
    <submittedName>
        <fullName evidence="1">Uncharacterized protein</fullName>
    </submittedName>
</protein>